<evidence type="ECO:0000259" key="1">
    <source>
        <dbReference type="Pfam" id="PF13320"/>
    </source>
</evidence>
<proteinExistence type="predicted"/>
<reference evidence="2" key="1">
    <citation type="submission" date="2020-09" db="EMBL/GenBank/DDBJ databases">
        <title>A novel bacterium of genus Paenibacillus, isolated from South China Sea.</title>
        <authorList>
            <person name="Huang H."/>
            <person name="Mo K."/>
            <person name="Hu Y."/>
        </authorList>
    </citation>
    <scope>NUCLEOTIDE SEQUENCE</scope>
    <source>
        <strain evidence="2">IB182493</strain>
    </source>
</reference>
<evidence type="ECO:0000313" key="3">
    <source>
        <dbReference type="Proteomes" id="UP000632125"/>
    </source>
</evidence>
<dbReference type="EMBL" id="JACXIY010000006">
    <property type="protein sequence ID" value="MBD2867882.1"/>
    <property type="molecule type" value="Genomic_DNA"/>
</dbReference>
<organism evidence="2 3">
    <name type="scientific">Paenibacillus arenilitoris</name>
    <dbReference type="NCBI Taxonomy" id="2772299"/>
    <lineage>
        <taxon>Bacteria</taxon>
        <taxon>Bacillati</taxon>
        <taxon>Bacillota</taxon>
        <taxon>Bacilli</taxon>
        <taxon>Bacillales</taxon>
        <taxon>Paenibacillaceae</taxon>
        <taxon>Paenibacillus</taxon>
    </lineage>
</organism>
<name>A0A927CIU6_9BACL</name>
<dbReference type="AlphaFoldDB" id="A0A927CIU6"/>
<dbReference type="Pfam" id="PF13320">
    <property type="entry name" value="GH123_cat"/>
    <property type="match status" value="1"/>
</dbReference>
<dbReference type="RefSeq" id="WP_190858782.1">
    <property type="nucleotide sequence ID" value="NZ_JACXIY010000006.1"/>
</dbReference>
<sequence>MSENDYRLETRCLSSLVKVFADSELDEPAYHQASALRNETFAFQIAYKSDRVMKGIRVHIQSELSEMISVRQAGLVPSELPVHGDHDGVILRQTPGLFPDPLYPVREGAGVTAYPGQWRAIWITVEMSGQVRPGIKEITVSLESESGGKLGEERFLLEVIPALLPEQRLIHTEWFHADCLASYYRVEIFGEEHWRLIDAFVQNAASHGINMMLTPLFTPPLDTAVGGERPTVQLVDVEKDGPHYRFGFDRLKRWTELCNGRGIKYFEFSHLYTQWGAKRAPKIMAEGDGGLQQIFGWDTDAAGEEYRLFLAQFLPELVAFIEKNDLSGRCFFHLSDEPGLDHLEAYRSASLFVKPLLGGMPVIDAISDYSFYEQGLIDQPVCASNHLEGFFDHSVQNLWTYYCCVQYKEVANRFFAFPSFRNRIVGMQLYKFDIKGFLHWGYNFWYSQYSLRQLNPYQTTDADAAFPSGDAFLVYPGERGPVESIRLEVFCEALQDLRALELLESLIGRSRVLELLEGDLEEPLTFRTYPRESGWLLEKRMEINRLVKEHLMK</sequence>
<comment type="caution">
    <text evidence="2">The sequence shown here is derived from an EMBL/GenBank/DDBJ whole genome shotgun (WGS) entry which is preliminary data.</text>
</comment>
<dbReference type="Proteomes" id="UP000632125">
    <property type="component" value="Unassembled WGS sequence"/>
</dbReference>
<accession>A0A927CIU6</accession>
<protein>
    <submittedName>
        <fullName evidence="2">DUF4091 domain-containing protein</fullName>
    </submittedName>
</protein>
<feature type="domain" description="Glycoside hydrolase 123 catalytic" evidence="1">
    <location>
        <begin position="174"/>
        <end position="503"/>
    </location>
</feature>
<dbReference type="InterPro" id="IPR025150">
    <property type="entry name" value="GH123_cat"/>
</dbReference>
<keyword evidence="3" id="KW-1185">Reference proteome</keyword>
<gene>
    <name evidence="2" type="ORF">IDH41_04770</name>
</gene>
<evidence type="ECO:0000313" key="2">
    <source>
        <dbReference type="EMBL" id="MBD2867882.1"/>
    </source>
</evidence>